<accession>A0A844HP78</accession>
<sequence length="542" mass="59585">MDGIATPRLVLNDVIVNFSAGTLRTAKGLDVPLRAQSFAVLRELVRHRGDVVEKDALIDAVWKGVAVTDDSLVQCISEIRRALGDTDRSLLKTVPRRGYRLDLSEDVRLEALRPQSARGLLVLGLLALLLILALWHRPGQVVPGPPRIAVLPFANLGPDPALDPIGRGVAEDIVSILAKSPDVTVIARNSSFRYGAEPVDVRRIGRELGADFVLDGSVRRSGDGLRIVAQLSDVATGQSLWSERFDRSGPDAVAPQDEVTAQIISSLTGEENAMKRVLYRQAWESAPSRLGEYGYYLRGLDLFSGAHSSEDNDRAGRIWAQGLGHYPDSALLKVKLGWYHWAAHWTYRSAQGAAHIAEAERLANQVTGSMDLTPEIRRQLHWLNAFLRTQRRDFDGAVAEARMAVELSPFDARMLSSLAEVLICAGDYRNALGWIDQAVAWEPDLKPAAHASRGNAYRLMGRDAQAVIEFQQVPDLSPRMNLSAAISLMQLGRPAEAREWTAKAARHRPMMTQDGWRDTSCHRNPVIVAAELAALSRAGLPR</sequence>
<evidence type="ECO:0000313" key="4">
    <source>
        <dbReference type="EMBL" id="MTH60214.1"/>
    </source>
</evidence>
<dbReference type="RefSeq" id="WP_155040143.1">
    <property type="nucleotide sequence ID" value="NZ_JBHGCD010000007.1"/>
</dbReference>
<dbReference type="SMART" id="SM00862">
    <property type="entry name" value="Trans_reg_C"/>
    <property type="match status" value="1"/>
</dbReference>
<evidence type="ECO:0000256" key="2">
    <source>
        <dbReference type="PROSITE-ProRule" id="PRU01091"/>
    </source>
</evidence>
<evidence type="ECO:0000256" key="1">
    <source>
        <dbReference type="ARBA" id="ARBA00023125"/>
    </source>
</evidence>
<comment type="caution">
    <text evidence="4">The sequence shown here is derived from an EMBL/GenBank/DDBJ whole genome shotgun (WGS) entry which is preliminary data.</text>
</comment>
<dbReference type="SUPFAM" id="SSF46894">
    <property type="entry name" value="C-terminal effector domain of the bipartite response regulators"/>
    <property type="match status" value="1"/>
</dbReference>
<evidence type="ECO:0000259" key="3">
    <source>
        <dbReference type="PROSITE" id="PS51755"/>
    </source>
</evidence>
<dbReference type="Gene3D" id="1.10.10.10">
    <property type="entry name" value="Winged helix-like DNA-binding domain superfamily/Winged helix DNA-binding domain"/>
    <property type="match status" value="1"/>
</dbReference>
<dbReference type="EMBL" id="WMIG01000006">
    <property type="protein sequence ID" value="MTH60214.1"/>
    <property type="molecule type" value="Genomic_DNA"/>
</dbReference>
<dbReference type="PROSITE" id="PS51755">
    <property type="entry name" value="OMPR_PHOB"/>
    <property type="match status" value="1"/>
</dbReference>
<dbReference type="GO" id="GO:0003677">
    <property type="term" value="F:DNA binding"/>
    <property type="evidence" value="ECO:0007669"/>
    <property type="project" value="UniProtKB-UniRule"/>
</dbReference>
<dbReference type="InterPro" id="IPR001867">
    <property type="entry name" value="OmpR/PhoB-type_DNA-bd"/>
</dbReference>
<keyword evidence="5" id="KW-1185">Reference proteome</keyword>
<dbReference type="OrthoDB" id="54411at2"/>
<feature type="domain" description="OmpR/PhoB-type" evidence="3">
    <location>
        <begin position="6"/>
        <end position="103"/>
    </location>
</feature>
<protein>
    <recommendedName>
        <fullName evidence="3">OmpR/PhoB-type domain-containing protein</fullName>
    </recommendedName>
</protein>
<dbReference type="GO" id="GO:0000160">
    <property type="term" value="P:phosphorelay signal transduction system"/>
    <property type="evidence" value="ECO:0007669"/>
    <property type="project" value="InterPro"/>
</dbReference>
<evidence type="ECO:0000313" key="5">
    <source>
        <dbReference type="Proteomes" id="UP000449846"/>
    </source>
</evidence>
<gene>
    <name evidence="4" type="ORF">GL300_13440</name>
</gene>
<dbReference type="InterPro" id="IPR011990">
    <property type="entry name" value="TPR-like_helical_dom_sf"/>
</dbReference>
<dbReference type="CDD" id="cd00383">
    <property type="entry name" value="trans_reg_C"/>
    <property type="match status" value="1"/>
</dbReference>
<dbReference type="SMART" id="SM00028">
    <property type="entry name" value="TPR"/>
    <property type="match status" value="2"/>
</dbReference>
<dbReference type="InterPro" id="IPR019734">
    <property type="entry name" value="TPR_rpt"/>
</dbReference>
<dbReference type="SUPFAM" id="SSF52964">
    <property type="entry name" value="TolB, N-terminal domain"/>
    <property type="match status" value="1"/>
</dbReference>
<dbReference type="InterPro" id="IPR036388">
    <property type="entry name" value="WH-like_DNA-bd_sf"/>
</dbReference>
<proteinExistence type="predicted"/>
<dbReference type="AlphaFoldDB" id="A0A844HP78"/>
<dbReference type="SUPFAM" id="SSF48452">
    <property type="entry name" value="TPR-like"/>
    <property type="match status" value="1"/>
</dbReference>
<dbReference type="Gene3D" id="1.25.40.10">
    <property type="entry name" value="Tetratricopeptide repeat domain"/>
    <property type="match status" value="1"/>
</dbReference>
<dbReference type="InterPro" id="IPR016032">
    <property type="entry name" value="Sig_transdc_resp-reg_C-effctor"/>
</dbReference>
<organism evidence="4 5">
    <name type="scientific">Paracoccus litorisediminis</name>
    <dbReference type="NCBI Taxonomy" id="2006130"/>
    <lineage>
        <taxon>Bacteria</taxon>
        <taxon>Pseudomonadati</taxon>
        <taxon>Pseudomonadota</taxon>
        <taxon>Alphaproteobacteria</taxon>
        <taxon>Rhodobacterales</taxon>
        <taxon>Paracoccaceae</taxon>
        <taxon>Paracoccus</taxon>
    </lineage>
</organism>
<dbReference type="Proteomes" id="UP000449846">
    <property type="component" value="Unassembled WGS sequence"/>
</dbReference>
<dbReference type="Gene3D" id="3.40.50.10070">
    <property type="entry name" value="TolB, N-terminal domain"/>
    <property type="match status" value="1"/>
</dbReference>
<dbReference type="Pfam" id="PF00486">
    <property type="entry name" value="Trans_reg_C"/>
    <property type="match status" value="1"/>
</dbReference>
<dbReference type="GO" id="GO:0006355">
    <property type="term" value="P:regulation of DNA-templated transcription"/>
    <property type="evidence" value="ECO:0007669"/>
    <property type="project" value="InterPro"/>
</dbReference>
<reference evidence="4 5" key="1">
    <citation type="submission" date="2019-11" db="EMBL/GenBank/DDBJ databases">
        <authorList>
            <person name="Dong K."/>
        </authorList>
    </citation>
    <scope>NUCLEOTIDE SEQUENCE [LARGE SCALE GENOMIC DNA]</scope>
    <source>
        <strain evidence="4 5">NBRC 112902</strain>
    </source>
</reference>
<name>A0A844HP78_9RHOB</name>
<keyword evidence="1 2" id="KW-0238">DNA-binding</keyword>
<feature type="DNA-binding region" description="OmpR/PhoB-type" evidence="2">
    <location>
        <begin position="6"/>
        <end position="103"/>
    </location>
</feature>